<accession>A0A9P7A6V7</accession>
<gene>
    <name evidence="1" type="ORF">EV702DRAFT_1224079</name>
</gene>
<organism evidence="1 2">
    <name type="scientific">Suillus placidus</name>
    <dbReference type="NCBI Taxonomy" id="48579"/>
    <lineage>
        <taxon>Eukaryota</taxon>
        <taxon>Fungi</taxon>
        <taxon>Dikarya</taxon>
        <taxon>Basidiomycota</taxon>
        <taxon>Agaricomycotina</taxon>
        <taxon>Agaricomycetes</taxon>
        <taxon>Agaricomycetidae</taxon>
        <taxon>Boletales</taxon>
        <taxon>Suillineae</taxon>
        <taxon>Suillaceae</taxon>
        <taxon>Suillus</taxon>
    </lineage>
</organism>
<dbReference type="OrthoDB" id="2648765at2759"/>
<dbReference type="EMBL" id="JABBWD010000002">
    <property type="protein sequence ID" value="KAG1783193.1"/>
    <property type="molecule type" value="Genomic_DNA"/>
</dbReference>
<evidence type="ECO:0000313" key="1">
    <source>
        <dbReference type="EMBL" id="KAG1783193.1"/>
    </source>
</evidence>
<name>A0A9P7A6V7_9AGAM</name>
<dbReference type="Proteomes" id="UP000714275">
    <property type="component" value="Unassembled WGS sequence"/>
</dbReference>
<comment type="caution">
    <text evidence="1">The sequence shown here is derived from an EMBL/GenBank/DDBJ whole genome shotgun (WGS) entry which is preliminary data.</text>
</comment>
<protein>
    <submittedName>
        <fullName evidence="1">Uncharacterized protein</fullName>
    </submittedName>
</protein>
<reference evidence="1" key="1">
    <citation type="journal article" date="2020" name="New Phytol.">
        <title>Comparative genomics reveals dynamic genome evolution in host specialist ectomycorrhizal fungi.</title>
        <authorList>
            <person name="Lofgren L.A."/>
            <person name="Nguyen N.H."/>
            <person name="Vilgalys R."/>
            <person name="Ruytinx J."/>
            <person name="Liao H.L."/>
            <person name="Branco S."/>
            <person name="Kuo A."/>
            <person name="LaButti K."/>
            <person name="Lipzen A."/>
            <person name="Andreopoulos W."/>
            <person name="Pangilinan J."/>
            <person name="Riley R."/>
            <person name="Hundley H."/>
            <person name="Na H."/>
            <person name="Barry K."/>
            <person name="Grigoriev I.V."/>
            <person name="Stajich J.E."/>
            <person name="Kennedy P.G."/>
        </authorList>
    </citation>
    <scope>NUCLEOTIDE SEQUENCE</scope>
    <source>
        <strain evidence="1">DOB743</strain>
    </source>
</reference>
<sequence length="292" mass="32636">MATKSEAVDISTSVSCNPPPSYNAISTLVSADSIWSKLWGFSFLQSKQKYLSCIRAIVSSPDFTPSSIAQTVNACAATLPAAWFSKLLQHPNIEDHTALYWAIVNNRREALWVFMNFIPKLSPACSSDLRLACMMVNDHTLFTQLDLSEKLNPKDDSLRCFLGCPPDEIQVQELGNGCFTACFRFRMFQKRLRVTLDLGVEFVAGSRIWELWFYLGPEGEWCAGCLLSEHSLPVRADAVVFRIEAHRKSPDCATPEPQITATNPSMASGILVHEEWVHCSYSFEAEALIIPM</sequence>
<dbReference type="AlphaFoldDB" id="A0A9P7A6V7"/>
<proteinExistence type="predicted"/>
<evidence type="ECO:0000313" key="2">
    <source>
        <dbReference type="Proteomes" id="UP000714275"/>
    </source>
</evidence>
<keyword evidence="2" id="KW-1185">Reference proteome</keyword>